<evidence type="ECO:0000256" key="1">
    <source>
        <dbReference type="SAM" id="MobiDB-lite"/>
    </source>
</evidence>
<accession>A0A9N7ZCD6</accession>
<keyword evidence="3" id="KW-1185">Reference proteome</keyword>
<sequence>MRIDRPEPCQTDSIGGIQPLDEASILQGEDQSWTGDMPAMDGGKESLQSKVNRSQLQNIDVFATPRGYPQATHHSAFPDCSPTCEGSICRHHCPPRWNVPEGDSLEQEHPVCPWA</sequence>
<name>A0A9N7ZCD6_PLEPL</name>
<protein>
    <submittedName>
        <fullName evidence="2">Uncharacterized protein</fullName>
    </submittedName>
</protein>
<dbReference type="Proteomes" id="UP001153269">
    <property type="component" value="Unassembled WGS sequence"/>
</dbReference>
<dbReference type="AlphaFoldDB" id="A0A9N7ZCD6"/>
<gene>
    <name evidence="2" type="ORF">PLEPLA_LOCUS45705</name>
</gene>
<feature type="region of interest" description="Disordered" evidence="1">
    <location>
        <begin position="1"/>
        <end position="51"/>
    </location>
</feature>
<comment type="caution">
    <text evidence="2">The sequence shown here is derived from an EMBL/GenBank/DDBJ whole genome shotgun (WGS) entry which is preliminary data.</text>
</comment>
<evidence type="ECO:0000313" key="2">
    <source>
        <dbReference type="EMBL" id="CAB1457877.1"/>
    </source>
</evidence>
<dbReference type="EMBL" id="CADEAL010004362">
    <property type="protein sequence ID" value="CAB1457877.1"/>
    <property type="molecule type" value="Genomic_DNA"/>
</dbReference>
<organism evidence="2 3">
    <name type="scientific">Pleuronectes platessa</name>
    <name type="common">European plaice</name>
    <dbReference type="NCBI Taxonomy" id="8262"/>
    <lineage>
        <taxon>Eukaryota</taxon>
        <taxon>Metazoa</taxon>
        <taxon>Chordata</taxon>
        <taxon>Craniata</taxon>
        <taxon>Vertebrata</taxon>
        <taxon>Euteleostomi</taxon>
        <taxon>Actinopterygii</taxon>
        <taxon>Neopterygii</taxon>
        <taxon>Teleostei</taxon>
        <taxon>Neoteleostei</taxon>
        <taxon>Acanthomorphata</taxon>
        <taxon>Carangaria</taxon>
        <taxon>Pleuronectiformes</taxon>
        <taxon>Pleuronectoidei</taxon>
        <taxon>Pleuronectidae</taxon>
        <taxon>Pleuronectes</taxon>
    </lineage>
</organism>
<reference evidence="2" key="1">
    <citation type="submission" date="2020-03" db="EMBL/GenBank/DDBJ databases">
        <authorList>
            <person name="Weist P."/>
        </authorList>
    </citation>
    <scope>NUCLEOTIDE SEQUENCE</scope>
</reference>
<evidence type="ECO:0000313" key="3">
    <source>
        <dbReference type="Proteomes" id="UP001153269"/>
    </source>
</evidence>
<proteinExistence type="predicted"/>